<name>A0A023VW39_MELIC</name>
<dbReference type="InterPro" id="IPR000298">
    <property type="entry name" value="Cyt_c_oxidase-like_su3"/>
</dbReference>
<evidence type="ECO:0000256" key="8">
    <source>
        <dbReference type="RuleBase" id="RU003375"/>
    </source>
</evidence>
<evidence type="ECO:0000256" key="1">
    <source>
        <dbReference type="ARBA" id="ARBA00004141"/>
    </source>
</evidence>
<feature type="transmembrane region" description="Helical" evidence="9">
    <location>
        <begin position="233"/>
        <end position="252"/>
    </location>
</feature>
<dbReference type="PANTHER" id="PTHR11403">
    <property type="entry name" value="CYTOCHROME C OXIDASE SUBUNIT III"/>
    <property type="match status" value="1"/>
</dbReference>
<comment type="subcellular location">
    <subcellularLocation>
        <location evidence="1">Membrane</location>
        <topology evidence="1">Multi-pass membrane protein</topology>
    </subcellularLocation>
</comment>
<evidence type="ECO:0000256" key="7">
    <source>
        <dbReference type="ARBA" id="ARBA00023136"/>
    </source>
</evidence>
<evidence type="ECO:0000313" key="11">
    <source>
        <dbReference type="EMBL" id="AHY20101.1"/>
    </source>
</evidence>
<dbReference type="GO" id="GO:0005739">
    <property type="term" value="C:mitochondrion"/>
    <property type="evidence" value="ECO:0007669"/>
    <property type="project" value="TreeGrafter"/>
</dbReference>
<evidence type="ECO:0000256" key="3">
    <source>
        <dbReference type="ARBA" id="ARBA00015944"/>
    </source>
</evidence>
<dbReference type="InterPro" id="IPR033945">
    <property type="entry name" value="Cyt_c_oxase_su3_dom"/>
</dbReference>
<feature type="transmembrane region" description="Helical" evidence="9">
    <location>
        <begin position="38"/>
        <end position="58"/>
    </location>
</feature>
<keyword evidence="6 9" id="KW-1133">Transmembrane helix</keyword>
<dbReference type="SUPFAM" id="SSF81452">
    <property type="entry name" value="Cytochrome c oxidase subunit III-like"/>
    <property type="match status" value="1"/>
</dbReference>
<keyword evidence="4 8" id="KW-0812">Transmembrane</keyword>
<evidence type="ECO:0000256" key="6">
    <source>
        <dbReference type="ARBA" id="ARBA00022989"/>
    </source>
</evidence>
<evidence type="ECO:0000256" key="4">
    <source>
        <dbReference type="ARBA" id="ARBA00022692"/>
    </source>
</evidence>
<feature type="transmembrane region" description="Helical" evidence="9">
    <location>
        <begin position="12"/>
        <end position="31"/>
    </location>
</feature>
<dbReference type="CDD" id="cd01665">
    <property type="entry name" value="Cyt_c_Oxidase_III"/>
    <property type="match status" value="1"/>
</dbReference>
<reference evidence="11" key="1">
    <citation type="journal article" date="2014" name="Mol. Biochem. Parasitol.">
        <title>Mitochondrial genomes of Meloidogyne chitwoodi and M. incognita (Nematoda: Tylenchina): comparative analysis, gene order and phylogenetic relationships with other nematodes.</title>
        <authorList>
            <person name="Humphreys-Pereira D.A."/>
            <person name="Elling A.A."/>
        </authorList>
    </citation>
    <scope>NUCLEOTIDE SEQUENCE</scope>
</reference>
<sequence length="253" mass="30709">MIHYNILVESNYPIFLSLILSMLFFSLMIMLKMNLSNMFLMGFFFVFFCLMMWLMNIFAEGLMGNHSFFMQDGFKISFYYFLFSEFMFFFSLFWFFFDTSLIPMEEIGEFWIPKGVEMVQPFSIPFLNSLILLSSAITLTWVHYGFLSFKKKMLFYFLTLFLGLMFLMLQLFEYKMMVFSISDGIYGSLFYFLTGFHGLHVFLGLLFLLMNFILLKKNNFVMNHHLSFEFSIIYWHFVDVIWLYLFIFLYWWS</sequence>
<feature type="transmembrane region" description="Helical" evidence="9">
    <location>
        <begin position="78"/>
        <end position="97"/>
    </location>
</feature>
<protein>
    <recommendedName>
        <fullName evidence="3 8">Cytochrome c oxidase subunit 3</fullName>
    </recommendedName>
</protein>
<evidence type="ECO:0000256" key="5">
    <source>
        <dbReference type="ARBA" id="ARBA00022967"/>
    </source>
</evidence>
<dbReference type="Gene3D" id="1.20.120.80">
    <property type="entry name" value="Cytochrome c oxidase, subunit III, four-helix bundle"/>
    <property type="match status" value="1"/>
</dbReference>
<keyword evidence="8 11" id="KW-0496">Mitochondrion</keyword>
<gene>
    <name evidence="11" type="primary">cox3</name>
</gene>
<dbReference type="GO" id="GO:0016020">
    <property type="term" value="C:membrane"/>
    <property type="evidence" value="ECO:0007669"/>
    <property type="project" value="UniProtKB-SubCell"/>
</dbReference>
<evidence type="ECO:0000259" key="10">
    <source>
        <dbReference type="PROSITE" id="PS50253"/>
    </source>
</evidence>
<dbReference type="GeneID" id="19351099"/>
<dbReference type="Gene3D" id="1.10.287.70">
    <property type="match status" value="1"/>
</dbReference>
<keyword evidence="7 9" id="KW-0472">Membrane</keyword>
<feature type="transmembrane region" description="Helical" evidence="9">
    <location>
        <begin position="184"/>
        <end position="213"/>
    </location>
</feature>
<dbReference type="EMBL" id="KJ476151">
    <property type="protein sequence ID" value="AHY20101.1"/>
    <property type="molecule type" value="Genomic_DNA"/>
</dbReference>
<evidence type="ECO:0000256" key="9">
    <source>
        <dbReference type="SAM" id="Phobius"/>
    </source>
</evidence>
<feature type="transmembrane region" description="Helical" evidence="9">
    <location>
        <begin position="126"/>
        <end position="147"/>
    </location>
</feature>
<dbReference type="PANTHER" id="PTHR11403:SF7">
    <property type="entry name" value="CYTOCHROME C OXIDASE SUBUNIT 3"/>
    <property type="match status" value="1"/>
</dbReference>
<evidence type="ECO:0000256" key="2">
    <source>
        <dbReference type="ARBA" id="ARBA00010581"/>
    </source>
</evidence>
<comment type="similarity">
    <text evidence="2 8">Belongs to the cytochrome c oxidase subunit 3 family.</text>
</comment>
<dbReference type="GO" id="GO:0004129">
    <property type="term" value="F:cytochrome-c oxidase activity"/>
    <property type="evidence" value="ECO:0007669"/>
    <property type="project" value="InterPro"/>
</dbReference>
<keyword evidence="5" id="KW-1278">Translocase</keyword>
<dbReference type="InterPro" id="IPR013833">
    <property type="entry name" value="Cyt_c_oxidase_su3_a-hlx"/>
</dbReference>
<proteinExistence type="inferred from homology"/>
<organism evidence="11">
    <name type="scientific">Meloidogyne incognita</name>
    <name type="common">Southern root-knot nematode worm</name>
    <name type="synonym">Oxyuris incognita</name>
    <dbReference type="NCBI Taxonomy" id="6306"/>
    <lineage>
        <taxon>Eukaryota</taxon>
        <taxon>Metazoa</taxon>
        <taxon>Ecdysozoa</taxon>
        <taxon>Nematoda</taxon>
        <taxon>Chromadorea</taxon>
        <taxon>Rhabditida</taxon>
        <taxon>Tylenchina</taxon>
        <taxon>Tylenchomorpha</taxon>
        <taxon>Tylenchoidea</taxon>
        <taxon>Meloidogynidae</taxon>
        <taxon>Meloidogyninae</taxon>
        <taxon>Meloidogyne</taxon>
        <taxon>Meloidogyne incognita group</taxon>
    </lineage>
</organism>
<geneLocation type="mitochondrion" evidence="11"/>
<dbReference type="Pfam" id="PF00510">
    <property type="entry name" value="COX3"/>
    <property type="match status" value="1"/>
</dbReference>
<dbReference type="AlphaFoldDB" id="A0A023VW39"/>
<dbReference type="InterPro" id="IPR035973">
    <property type="entry name" value="Cyt_c_oxidase_su3-like_sf"/>
</dbReference>
<dbReference type="PROSITE" id="PS50253">
    <property type="entry name" value="COX3"/>
    <property type="match status" value="1"/>
</dbReference>
<dbReference type="CTD" id="4514"/>
<dbReference type="GO" id="GO:0006123">
    <property type="term" value="P:mitochondrial electron transport, cytochrome c to oxygen"/>
    <property type="evidence" value="ECO:0007669"/>
    <property type="project" value="TreeGrafter"/>
</dbReference>
<dbReference type="RefSeq" id="YP_009029737.1">
    <property type="nucleotide sequence ID" value="NC_024097.1"/>
</dbReference>
<feature type="transmembrane region" description="Helical" evidence="9">
    <location>
        <begin position="153"/>
        <end position="172"/>
    </location>
</feature>
<accession>A0A023VW39</accession>
<feature type="domain" description="Heme-copper oxidase subunit III family profile" evidence="10">
    <location>
        <begin position="1"/>
        <end position="253"/>
    </location>
</feature>
<comment type="function">
    <text evidence="8">Component of the cytochrome c oxidase, the last enzyme in the mitochondrial electron transport chain which drives oxidative phosphorylation. The respiratory chain contains 3 multisubunit complexes succinate dehydrogenase (complex II, CII), ubiquinol-cytochrome c oxidoreductase (cytochrome b-c1 complex, complex III, CIII) and cytochrome c oxidase (complex IV, CIV), that cooperate to transfer electrons derived from NADH and succinate to molecular oxygen, creating an electrochemical gradient over the inner membrane that drives transmembrane transport and the ATP synthase. Cytochrome c oxidase is the component of the respiratory chain that catalyzes the reduction of oxygen to water. Electrons originating from reduced cytochrome c in the intermembrane space (IMS) are transferred via the dinuclear copper A center (CU(A)) of subunit 2 and heme A of subunit 1 to the active site in subunit 1, a binuclear center (BNC) formed by heme A3 and copper B (CU(B)). The BNC reduces molecular oxygen to 2 water molecules using 4 electrons from cytochrome c in the IMS and 4 protons from the mitochondrial matrix.</text>
</comment>
<dbReference type="InterPro" id="IPR024791">
    <property type="entry name" value="Cyt_c/ubiquinol_Oxase_su3"/>
</dbReference>